<dbReference type="GO" id="GO:0046983">
    <property type="term" value="F:protein dimerization activity"/>
    <property type="evidence" value="ECO:0007669"/>
    <property type="project" value="InterPro"/>
</dbReference>
<evidence type="ECO:0000313" key="8">
    <source>
        <dbReference type="Proteomes" id="UP000323300"/>
    </source>
</evidence>
<dbReference type="CDD" id="cd16917">
    <property type="entry name" value="HATPase_UhpB-NarQ-NarX-like"/>
    <property type="match status" value="1"/>
</dbReference>
<gene>
    <name evidence="7" type="ORF">SAMN04488498_12921</name>
</gene>
<keyword evidence="2 7" id="KW-0418">Kinase</keyword>
<dbReference type="OrthoDB" id="9778496at2"/>
<dbReference type="Gene3D" id="1.20.5.1930">
    <property type="match status" value="1"/>
</dbReference>
<feature type="transmembrane region" description="Helical" evidence="5">
    <location>
        <begin position="195"/>
        <end position="215"/>
    </location>
</feature>
<dbReference type="RefSeq" id="WP_149763446.1">
    <property type="nucleotide sequence ID" value="NZ_BSPE01000012.1"/>
</dbReference>
<keyword evidence="1" id="KW-0808">Transferase</keyword>
<dbReference type="InterPro" id="IPR050482">
    <property type="entry name" value="Sensor_HK_TwoCompSys"/>
</dbReference>
<reference evidence="7 8" key="1">
    <citation type="submission" date="2016-10" db="EMBL/GenBank/DDBJ databases">
        <authorList>
            <person name="Varghese N."/>
            <person name="Submissions S."/>
        </authorList>
    </citation>
    <scope>NUCLEOTIDE SEQUENCE [LARGE SCALE GENOMIC DNA]</scope>
    <source>
        <strain evidence="7 8">DSM 21822</strain>
    </source>
</reference>
<dbReference type="Gene3D" id="3.30.565.10">
    <property type="entry name" value="Histidine kinase-like ATPase, C-terminal domain"/>
    <property type="match status" value="1"/>
</dbReference>
<proteinExistence type="predicted"/>
<dbReference type="Proteomes" id="UP000323300">
    <property type="component" value="Unassembled WGS sequence"/>
</dbReference>
<feature type="domain" description="Signal transduction histidine kinase subgroup 3 dimerisation and phosphoacceptor" evidence="6">
    <location>
        <begin position="265"/>
        <end position="325"/>
    </location>
</feature>
<protein>
    <submittedName>
        <fullName evidence="7">Signal transduction histidine kinase</fullName>
    </submittedName>
</protein>
<dbReference type="EMBL" id="FOSL01000029">
    <property type="protein sequence ID" value="SFL07656.1"/>
    <property type="molecule type" value="Genomic_DNA"/>
</dbReference>
<dbReference type="InterPro" id="IPR036890">
    <property type="entry name" value="HATPase_C_sf"/>
</dbReference>
<evidence type="ECO:0000256" key="2">
    <source>
        <dbReference type="ARBA" id="ARBA00022777"/>
    </source>
</evidence>
<evidence type="ECO:0000313" key="7">
    <source>
        <dbReference type="EMBL" id="SFL07656.1"/>
    </source>
</evidence>
<dbReference type="Pfam" id="PF07730">
    <property type="entry name" value="HisKA_3"/>
    <property type="match status" value="1"/>
</dbReference>
<keyword evidence="4" id="KW-0175">Coiled coil</keyword>
<keyword evidence="3" id="KW-0902">Two-component regulatory system</keyword>
<keyword evidence="8" id="KW-1185">Reference proteome</keyword>
<evidence type="ECO:0000256" key="1">
    <source>
        <dbReference type="ARBA" id="ARBA00022679"/>
    </source>
</evidence>
<feature type="transmembrane region" description="Helical" evidence="5">
    <location>
        <begin position="27"/>
        <end position="46"/>
    </location>
</feature>
<organism evidence="7 8">
    <name type="scientific">Neomesorhizobium albiziae</name>
    <dbReference type="NCBI Taxonomy" id="335020"/>
    <lineage>
        <taxon>Bacteria</taxon>
        <taxon>Pseudomonadati</taxon>
        <taxon>Pseudomonadota</taxon>
        <taxon>Alphaproteobacteria</taxon>
        <taxon>Hyphomicrobiales</taxon>
        <taxon>Phyllobacteriaceae</taxon>
        <taxon>Neomesorhizobium</taxon>
    </lineage>
</organism>
<dbReference type="SUPFAM" id="SSF55874">
    <property type="entry name" value="ATPase domain of HSP90 chaperone/DNA topoisomerase II/histidine kinase"/>
    <property type="match status" value="1"/>
</dbReference>
<feature type="coiled-coil region" evidence="4">
    <location>
        <begin position="235"/>
        <end position="262"/>
    </location>
</feature>
<evidence type="ECO:0000256" key="5">
    <source>
        <dbReference type="SAM" id="Phobius"/>
    </source>
</evidence>
<dbReference type="AlphaFoldDB" id="A0A1I4ET30"/>
<evidence type="ECO:0000256" key="4">
    <source>
        <dbReference type="SAM" id="Coils"/>
    </source>
</evidence>
<evidence type="ECO:0000259" key="6">
    <source>
        <dbReference type="Pfam" id="PF07730"/>
    </source>
</evidence>
<keyword evidence="5" id="KW-0472">Membrane</keyword>
<dbReference type="InterPro" id="IPR011712">
    <property type="entry name" value="Sig_transdc_His_kin_sub3_dim/P"/>
</dbReference>
<sequence>MTSLSTDHPTKAAIPRTWPTWSLATQFLAAGTLVSVLAMFLVGLVVSHLIQSAITKNAGATTALYVDSVIAPILPDMRTTDQLDDSVARALDETMRQSTLGGSIDFFRLWSADKAILYAHGEEATARQSEDEALLAAMRGEIATRYEDQSMFGAPQLVVFYPLLQPWTGEVVAVAELHEAATALKRSLEQALWRSWAAVALITFAFFLVLSAIVMRGSRTIDTQSIELRQRVAELSDLLTQNSELNTRLQLASERATALNEKYLRRLGSELHDGPAQLIALAALRLDTPALVDGTKPERRRNLAAIKSRLDEALREVRAVCTGLVLPDIEAADLPEILVRAVRAHEQRTGMAVALTTSGATLALAPAAKICVYRFVQEGLTNGFQHAGGVGQEVRETCDHGQLTICVMDRGSGFDIKAPRPQSLGLIGLRGRIESLGGRFKVGSSSEGTILTMTLFL</sequence>
<accession>A0A1I4ET30</accession>
<name>A0A1I4ET30_9HYPH</name>
<keyword evidence="5" id="KW-0812">Transmembrane</keyword>
<evidence type="ECO:0000256" key="3">
    <source>
        <dbReference type="ARBA" id="ARBA00023012"/>
    </source>
</evidence>
<keyword evidence="5" id="KW-1133">Transmembrane helix</keyword>
<dbReference type="GO" id="GO:0016020">
    <property type="term" value="C:membrane"/>
    <property type="evidence" value="ECO:0007669"/>
    <property type="project" value="InterPro"/>
</dbReference>
<dbReference type="PANTHER" id="PTHR24421">
    <property type="entry name" value="NITRATE/NITRITE SENSOR PROTEIN NARX-RELATED"/>
    <property type="match status" value="1"/>
</dbReference>
<dbReference type="GO" id="GO:0000155">
    <property type="term" value="F:phosphorelay sensor kinase activity"/>
    <property type="evidence" value="ECO:0007669"/>
    <property type="project" value="InterPro"/>
</dbReference>